<feature type="compositionally biased region" description="Basic and acidic residues" evidence="1">
    <location>
        <begin position="26"/>
        <end position="45"/>
    </location>
</feature>
<dbReference type="HOGENOM" id="CLU_601295_0_0_1"/>
<feature type="region of interest" description="Disordered" evidence="1">
    <location>
        <begin position="1"/>
        <end position="58"/>
    </location>
</feature>
<dbReference type="OrthoDB" id="4150103at2759"/>
<dbReference type="RefSeq" id="XP_007745763.1">
    <property type="nucleotide sequence ID" value="XM_007747573.1"/>
</dbReference>
<proteinExistence type="predicted"/>
<dbReference type="AlphaFoldDB" id="W9WZ29"/>
<keyword evidence="3" id="KW-1185">Reference proteome</keyword>
<protein>
    <submittedName>
        <fullName evidence="2">Uncharacterized protein</fullName>
    </submittedName>
</protein>
<dbReference type="GeneID" id="19191690"/>
<evidence type="ECO:0000256" key="1">
    <source>
        <dbReference type="SAM" id="MobiDB-lite"/>
    </source>
</evidence>
<name>W9WZ29_9EURO</name>
<sequence length="455" mass="51286">MPTQNVTKPAEGSTRPGATAPKRKHSDTGAESNKRLKVSDGEKTSVHQTKSRKKSKPKKKILYHLRVSLDPGTEFCKAAILVIKKATVNGKTLPDECGPCEIVKFPDGKSFVRPQVAFRSVTRRGSRQSIPIPLFGHEVDEALKNDEIDAHEIIRHFKPMIYKGHMAAQRKPVDETLELQGQVENLNLDMKNSAGEFGTHHEENETPGNEKDLQETIVPLRLFSQLLQWLLQCAVEFAVTNHPELQWPKSEQPSDLKRLLLEKAQNIRIALAILQTTLSFTGNTSCSSQGGWYPRTIALLGVRGCTGAKTLFENTRPEPVVTEQNLHAHRHRSVSPLKVSEELPPVTEWAGGSEVNGDAAAFFMKAMKNLKETMTSMQETRVQQARCQASDLKHRMGWKSLDLESIKKIKKIQRRGLTRRMLEEEIAEAFEHWQGRPANKASDRFLKVRGLLFRF</sequence>
<comment type="caution">
    <text evidence="2">The sequence shown here is derived from an EMBL/GenBank/DDBJ whole genome shotgun (WGS) entry which is preliminary data.</text>
</comment>
<dbReference type="EMBL" id="AMGX01000010">
    <property type="protein sequence ID" value="EXJ69911.1"/>
    <property type="molecule type" value="Genomic_DNA"/>
</dbReference>
<dbReference type="Proteomes" id="UP000019471">
    <property type="component" value="Unassembled WGS sequence"/>
</dbReference>
<accession>W9WZ29</accession>
<feature type="compositionally biased region" description="Basic residues" evidence="1">
    <location>
        <begin position="49"/>
        <end position="58"/>
    </location>
</feature>
<evidence type="ECO:0000313" key="3">
    <source>
        <dbReference type="Proteomes" id="UP000019471"/>
    </source>
</evidence>
<reference evidence="2 3" key="1">
    <citation type="submission" date="2013-03" db="EMBL/GenBank/DDBJ databases">
        <title>The Genome Sequence of Cladophialophora psammophila CBS 110553.</title>
        <authorList>
            <consortium name="The Broad Institute Genomics Platform"/>
            <person name="Cuomo C."/>
            <person name="de Hoog S."/>
            <person name="Gorbushina A."/>
            <person name="Walker B."/>
            <person name="Young S.K."/>
            <person name="Zeng Q."/>
            <person name="Gargeya S."/>
            <person name="Fitzgerald M."/>
            <person name="Haas B."/>
            <person name="Abouelleil A."/>
            <person name="Allen A.W."/>
            <person name="Alvarado L."/>
            <person name="Arachchi H.M."/>
            <person name="Berlin A.M."/>
            <person name="Chapman S.B."/>
            <person name="Gainer-Dewar J."/>
            <person name="Goldberg J."/>
            <person name="Griggs A."/>
            <person name="Gujja S."/>
            <person name="Hansen M."/>
            <person name="Howarth C."/>
            <person name="Imamovic A."/>
            <person name="Ireland A."/>
            <person name="Larimer J."/>
            <person name="McCowan C."/>
            <person name="Murphy C."/>
            <person name="Pearson M."/>
            <person name="Poon T.W."/>
            <person name="Priest M."/>
            <person name="Roberts A."/>
            <person name="Saif S."/>
            <person name="Shea T."/>
            <person name="Sisk P."/>
            <person name="Sykes S."/>
            <person name="Wortman J."/>
            <person name="Nusbaum C."/>
            <person name="Birren B."/>
        </authorList>
    </citation>
    <scope>NUCLEOTIDE SEQUENCE [LARGE SCALE GENOMIC DNA]</scope>
    <source>
        <strain evidence="2 3">CBS 110553</strain>
    </source>
</reference>
<organism evidence="2 3">
    <name type="scientific">Cladophialophora psammophila CBS 110553</name>
    <dbReference type="NCBI Taxonomy" id="1182543"/>
    <lineage>
        <taxon>Eukaryota</taxon>
        <taxon>Fungi</taxon>
        <taxon>Dikarya</taxon>
        <taxon>Ascomycota</taxon>
        <taxon>Pezizomycotina</taxon>
        <taxon>Eurotiomycetes</taxon>
        <taxon>Chaetothyriomycetidae</taxon>
        <taxon>Chaetothyriales</taxon>
        <taxon>Herpotrichiellaceae</taxon>
        <taxon>Cladophialophora</taxon>
    </lineage>
</organism>
<gene>
    <name evidence="2" type="ORF">A1O5_06984</name>
</gene>
<evidence type="ECO:0000313" key="2">
    <source>
        <dbReference type="EMBL" id="EXJ69911.1"/>
    </source>
</evidence>